<keyword evidence="5 10" id="KW-0145">Chemotaxis</keyword>
<comment type="similarity">
    <text evidence="3 10">Belongs to the FliL family.</text>
</comment>
<keyword evidence="7 10" id="KW-0283">Flagellar rotation</keyword>
<dbReference type="GO" id="GO:0006935">
    <property type="term" value="P:chemotaxis"/>
    <property type="evidence" value="ECO:0007669"/>
    <property type="project" value="UniProtKB-KW"/>
</dbReference>
<name>A0A2S0PAY2_9NEIS</name>
<dbReference type="AlphaFoldDB" id="A0A2S0PAY2"/>
<gene>
    <name evidence="11" type="ORF">DAI18_10550</name>
</gene>
<keyword evidence="11" id="KW-0969">Cilium</keyword>
<dbReference type="PANTHER" id="PTHR35091:SF2">
    <property type="entry name" value="FLAGELLAR PROTEIN FLIL"/>
    <property type="match status" value="1"/>
</dbReference>
<evidence type="ECO:0000256" key="1">
    <source>
        <dbReference type="ARBA" id="ARBA00002254"/>
    </source>
</evidence>
<keyword evidence="4" id="KW-1003">Cell membrane</keyword>
<keyword evidence="9 10" id="KW-0472">Membrane</keyword>
<dbReference type="EMBL" id="CP028519">
    <property type="protein sequence ID" value="AVY94437.1"/>
    <property type="molecule type" value="Genomic_DNA"/>
</dbReference>
<accession>A0A2S0PAY2</accession>
<dbReference type="STRING" id="1122240.GCA_000620105_00143"/>
<protein>
    <recommendedName>
        <fullName evidence="10">Flagellar protein FliL</fullName>
    </recommendedName>
</protein>
<organism evidence="11 12">
    <name type="scientific">Microvirgula aerodenitrificans</name>
    <dbReference type="NCBI Taxonomy" id="57480"/>
    <lineage>
        <taxon>Bacteria</taxon>
        <taxon>Pseudomonadati</taxon>
        <taxon>Pseudomonadota</taxon>
        <taxon>Betaproteobacteria</taxon>
        <taxon>Neisseriales</taxon>
        <taxon>Aquaspirillaceae</taxon>
        <taxon>Microvirgula</taxon>
    </lineage>
</organism>
<evidence type="ECO:0000256" key="9">
    <source>
        <dbReference type="ARBA" id="ARBA00023136"/>
    </source>
</evidence>
<comment type="subcellular location">
    <subcellularLocation>
        <location evidence="10">Cell inner membrane</location>
    </subcellularLocation>
    <subcellularLocation>
        <location evidence="2">Cell membrane</location>
        <topology evidence="2">Single-pass membrane protein</topology>
    </subcellularLocation>
</comment>
<evidence type="ECO:0000256" key="2">
    <source>
        <dbReference type="ARBA" id="ARBA00004162"/>
    </source>
</evidence>
<dbReference type="Proteomes" id="UP000244173">
    <property type="component" value="Chromosome"/>
</dbReference>
<sequence length="162" mass="16816">MASLTEAQPAAGGKKLMLVIGALVGVVLLLAGAVGYLFLAHGNGESKPKAEEAAAAPAAPTFSKIDTFVVNLSDPGTMLQTELQVELGKPGDAELISAYMPRIRSNLILLLSSKTSADVATAEGKARLKAQIRSVINESLADSGHADVVRSVVFTSFIVQLQ</sequence>
<keyword evidence="6 10" id="KW-0812">Transmembrane</keyword>
<keyword evidence="12" id="KW-1185">Reference proteome</keyword>
<dbReference type="PANTHER" id="PTHR35091">
    <property type="entry name" value="FLAGELLAR PROTEIN FLIL"/>
    <property type="match status" value="1"/>
</dbReference>
<evidence type="ECO:0000256" key="10">
    <source>
        <dbReference type="RuleBase" id="RU364125"/>
    </source>
</evidence>
<reference evidence="11 12" key="1">
    <citation type="submission" date="2018-04" db="EMBL/GenBank/DDBJ databases">
        <title>Denitrifier Microvirgula.</title>
        <authorList>
            <person name="Anderson E."/>
            <person name="Jang J."/>
            <person name="Ishii S."/>
        </authorList>
    </citation>
    <scope>NUCLEOTIDE SEQUENCE [LARGE SCALE GENOMIC DNA]</scope>
    <source>
        <strain evidence="11 12">BE2.4</strain>
    </source>
</reference>
<dbReference type="OrthoDB" id="5297029at2"/>
<evidence type="ECO:0000313" key="11">
    <source>
        <dbReference type="EMBL" id="AVY94437.1"/>
    </source>
</evidence>
<evidence type="ECO:0000256" key="6">
    <source>
        <dbReference type="ARBA" id="ARBA00022692"/>
    </source>
</evidence>
<evidence type="ECO:0000256" key="7">
    <source>
        <dbReference type="ARBA" id="ARBA00022779"/>
    </source>
</evidence>
<evidence type="ECO:0000256" key="3">
    <source>
        <dbReference type="ARBA" id="ARBA00008281"/>
    </source>
</evidence>
<proteinExistence type="inferred from homology"/>
<evidence type="ECO:0000256" key="8">
    <source>
        <dbReference type="ARBA" id="ARBA00022989"/>
    </source>
</evidence>
<feature type="transmembrane region" description="Helical" evidence="10">
    <location>
        <begin position="16"/>
        <end position="39"/>
    </location>
</feature>
<evidence type="ECO:0000256" key="4">
    <source>
        <dbReference type="ARBA" id="ARBA00022475"/>
    </source>
</evidence>
<dbReference type="GO" id="GO:0009425">
    <property type="term" value="C:bacterial-type flagellum basal body"/>
    <property type="evidence" value="ECO:0007669"/>
    <property type="project" value="InterPro"/>
</dbReference>
<keyword evidence="11" id="KW-0966">Cell projection</keyword>
<dbReference type="GO" id="GO:0071978">
    <property type="term" value="P:bacterial-type flagellum-dependent swarming motility"/>
    <property type="evidence" value="ECO:0007669"/>
    <property type="project" value="TreeGrafter"/>
</dbReference>
<comment type="function">
    <text evidence="1 10">Controls the rotational direction of flagella during chemotaxis.</text>
</comment>
<dbReference type="Pfam" id="PF03748">
    <property type="entry name" value="FliL"/>
    <property type="match status" value="1"/>
</dbReference>
<keyword evidence="8 10" id="KW-1133">Transmembrane helix</keyword>
<keyword evidence="11" id="KW-0282">Flagellum</keyword>
<keyword evidence="10" id="KW-0997">Cell inner membrane</keyword>
<evidence type="ECO:0000313" key="12">
    <source>
        <dbReference type="Proteomes" id="UP000244173"/>
    </source>
</evidence>
<dbReference type="KEGG" id="maer:DAI18_10550"/>
<dbReference type="InterPro" id="IPR005503">
    <property type="entry name" value="FliL"/>
</dbReference>
<evidence type="ECO:0000256" key="5">
    <source>
        <dbReference type="ARBA" id="ARBA00022500"/>
    </source>
</evidence>
<dbReference type="GO" id="GO:0005886">
    <property type="term" value="C:plasma membrane"/>
    <property type="evidence" value="ECO:0007669"/>
    <property type="project" value="UniProtKB-SubCell"/>
</dbReference>